<evidence type="ECO:0008006" key="4">
    <source>
        <dbReference type="Google" id="ProtNLM"/>
    </source>
</evidence>
<dbReference type="EMBL" id="CAVMBE010000049">
    <property type="protein sequence ID" value="CAK4031462.1"/>
    <property type="molecule type" value="Genomic_DNA"/>
</dbReference>
<protein>
    <recommendedName>
        <fullName evidence="4">P-loop containing nucleoside triphosphate hydrolase protein</fullName>
    </recommendedName>
</protein>
<evidence type="ECO:0000313" key="2">
    <source>
        <dbReference type="EMBL" id="CAK4031462.1"/>
    </source>
</evidence>
<evidence type="ECO:0000256" key="1">
    <source>
        <dbReference type="SAM" id="Phobius"/>
    </source>
</evidence>
<dbReference type="Gene3D" id="3.40.50.300">
    <property type="entry name" value="P-loop containing nucleotide triphosphate hydrolases"/>
    <property type="match status" value="1"/>
</dbReference>
<dbReference type="InterPro" id="IPR040632">
    <property type="entry name" value="Sulfotransfer_4"/>
</dbReference>
<keyword evidence="3" id="KW-1185">Reference proteome</keyword>
<dbReference type="PANTHER" id="PTHR36978">
    <property type="entry name" value="P-LOOP CONTAINING NUCLEOTIDE TRIPHOSPHATE HYDROLASE"/>
    <property type="match status" value="1"/>
</dbReference>
<accession>A0AAI9ECK8</accession>
<keyword evidence="1" id="KW-0812">Transmembrane</keyword>
<dbReference type="Pfam" id="PF17784">
    <property type="entry name" value="Sulfotransfer_4"/>
    <property type="match status" value="1"/>
</dbReference>
<feature type="transmembrane region" description="Helical" evidence="1">
    <location>
        <begin position="270"/>
        <end position="291"/>
    </location>
</feature>
<gene>
    <name evidence="2" type="ORF">LECACI_7A006620</name>
</gene>
<dbReference type="PANTHER" id="PTHR36978:SF4">
    <property type="entry name" value="P-LOOP CONTAINING NUCLEOSIDE TRIPHOSPHATE HYDROLASE PROTEIN"/>
    <property type="match status" value="1"/>
</dbReference>
<evidence type="ECO:0000313" key="3">
    <source>
        <dbReference type="Proteomes" id="UP001296104"/>
    </source>
</evidence>
<keyword evidence="1" id="KW-0472">Membrane</keyword>
<dbReference type="InterPro" id="IPR027417">
    <property type="entry name" value="P-loop_NTPase"/>
</dbReference>
<reference evidence="2" key="1">
    <citation type="submission" date="2023-11" db="EMBL/GenBank/DDBJ databases">
        <authorList>
            <person name="Alioto T."/>
            <person name="Alioto T."/>
            <person name="Gomez Garrido J."/>
        </authorList>
    </citation>
    <scope>NUCLEOTIDE SEQUENCE</scope>
</reference>
<sequence length="301" mass="33633">MDFDAALLERSKTFLPDRSRADGGLKVIACGLGRSGTTSLGVALDILGLGPVHHYQSLQFDANLSRDWIKAFEALNRGENVSKEQWNDIFCGFNVSISESIVGETLKQTQAAVGSPACHVADELANIYPDAKIIVNQRDFDAWVSSYTKNLWGKARVGWIWRLLVPALQARADLRQVVKRVTGFHEAGMTEDPRAGLRKSYDAHYAKMLGNIPVDRRLCWDLSDGWDPLCSFLDVPIPDQPFPHTHTSAEFKEKRSRVDPVTRKLARENVIWALNSSAVTIGILCVIAGAYRFRSKWLRGH</sequence>
<dbReference type="SUPFAM" id="SSF52540">
    <property type="entry name" value="P-loop containing nucleoside triphosphate hydrolases"/>
    <property type="match status" value="1"/>
</dbReference>
<dbReference type="Proteomes" id="UP001296104">
    <property type="component" value="Unassembled WGS sequence"/>
</dbReference>
<keyword evidence="1" id="KW-1133">Transmembrane helix</keyword>
<comment type="caution">
    <text evidence="2">The sequence shown here is derived from an EMBL/GenBank/DDBJ whole genome shotgun (WGS) entry which is preliminary data.</text>
</comment>
<proteinExistence type="predicted"/>
<dbReference type="AlphaFoldDB" id="A0AAI9ECK8"/>
<organism evidence="2 3">
    <name type="scientific">Lecanosticta acicola</name>
    <dbReference type="NCBI Taxonomy" id="111012"/>
    <lineage>
        <taxon>Eukaryota</taxon>
        <taxon>Fungi</taxon>
        <taxon>Dikarya</taxon>
        <taxon>Ascomycota</taxon>
        <taxon>Pezizomycotina</taxon>
        <taxon>Dothideomycetes</taxon>
        <taxon>Dothideomycetidae</taxon>
        <taxon>Mycosphaerellales</taxon>
        <taxon>Mycosphaerellaceae</taxon>
        <taxon>Lecanosticta</taxon>
    </lineage>
</organism>
<name>A0AAI9ECK8_9PEZI</name>